<evidence type="ECO:0000313" key="3">
    <source>
        <dbReference type="Proteomes" id="UP001235849"/>
    </source>
</evidence>
<evidence type="ECO:0000313" key="2">
    <source>
        <dbReference type="EMBL" id="MDJ1173331.1"/>
    </source>
</evidence>
<dbReference type="Proteomes" id="UP001235849">
    <property type="component" value="Unassembled WGS sequence"/>
</dbReference>
<dbReference type="RefSeq" id="WP_283765697.1">
    <property type="nucleotide sequence ID" value="NZ_JAQOSO010000019.1"/>
</dbReference>
<sequence>MRQPFSVSRFGLLGLITAVTLTVMATSAPAVIFEPPEDQAPDSTLGGGSRDLQQCVSAPQDGIPSVTPLLPETEIGFTVAQKPTIYVYVPQTLAKKMFFSLQTETGEHHYQQEMELPETPGIIGFQVPEDAPPLKENTNYKWTIAFICGESLEPDSPEYTGWIRRLPQEEYSIATDLSLKQVEDLAEAKLWYDTVFSLVQLKNQEPDNPVLSQNWTELLTSVGLEAIANQPILTGQP</sequence>
<name>A0ABT7B4A3_9CYAN</name>
<accession>A0ABT7B4A3</accession>
<keyword evidence="1" id="KW-0732">Signal</keyword>
<proteinExistence type="predicted"/>
<dbReference type="EMBL" id="JAQOSO010000019">
    <property type="protein sequence ID" value="MDJ1173331.1"/>
    <property type="molecule type" value="Genomic_DNA"/>
</dbReference>
<feature type="signal peptide" evidence="1">
    <location>
        <begin position="1"/>
        <end position="30"/>
    </location>
</feature>
<dbReference type="Pfam" id="PF06051">
    <property type="entry name" value="DUF928"/>
    <property type="match status" value="1"/>
</dbReference>
<feature type="chain" id="PRO_5045761763" evidence="1">
    <location>
        <begin position="31"/>
        <end position="237"/>
    </location>
</feature>
<reference evidence="2 3" key="1">
    <citation type="submission" date="2023-01" db="EMBL/GenBank/DDBJ databases">
        <title>Novel diversity within Roseofilum (Cyanobacteria; Desertifilaceae) from marine benthic mats with descriptions of four novel species.</title>
        <authorList>
            <person name="Wang Y."/>
            <person name="Berthold D.E."/>
            <person name="Hu J."/>
            <person name="Lefler F.W."/>
            <person name="Laughinghouse H.D. IV."/>
        </authorList>
    </citation>
    <scope>NUCLEOTIDE SEQUENCE [LARGE SCALE GENOMIC DNA]</scope>
    <source>
        <strain evidence="2 3">BLCC-M114</strain>
    </source>
</reference>
<comment type="caution">
    <text evidence="2">The sequence shown here is derived from an EMBL/GenBank/DDBJ whole genome shotgun (WGS) entry which is preliminary data.</text>
</comment>
<organism evidence="2 3">
    <name type="scientific">Roseofilum capinflatum BLCC-M114</name>
    <dbReference type="NCBI Taxonomy" id="3022440"/>
    <lineage>
        <taxon>Bacteria</taxon>
        <taxon>Bacillati</taxon>
        <taxon>Cyanobacteriota</taxon>
        <taxon>Cyanophyceae</taxon>
        <taxon>Desertifilales</taxon>
        <taxon>Desertifilaceae</taxon>
        <taxon>Roseofilum</taxon>
        <taxon>Roseofilum capinflatum</taxon>
    </lineage>
</organism>
<protein>
    <submittedName>
        <fullName evidence="2">DUF928 domain-containing protein</fullName>
    </submittedName>
</protein>
<keyword evidence="3" id="KW-1185">Reference proteome</keyword>
<gene>
    <name evidence="2" type="ORF">PMG25_04420</name>
</gene>
<dbReference type="InterPro" id="IPR010328">
    <property type="entry name" value="DUF928"/>
</dbReference>
<evidence type="ECO:0000256" key="1">
    <source>
        <dbReference type="SAM" id="SignalP"/>
    </source>
</evidence>